<dbReference type="EMBL" id="JASNJE010000002">
    <property type="protein sequence ID" value="MDK3071987.1"/>
    <property type="molecule type" value="Genomic_DNA"/>
</dbReference>
<accession>A0ABT7FA57</accession>
<evidence type="ECO:0000313" key="2">
    <source>
        <dbReference type="EMBL" id="MDK3071987.1"/>
    </source>
</evidence>
<feature type="region of interest" description="Disordered" evidence="1">
    <location>
        <begin position="100"/>
        <end position="127"/>
    </location>
</feature>
<comment type="caution">
    <text evidence="2">The sequence shown here is derived from an EMBL/GenBank/DDBJ whole genome shotgun (WGS) entry which is preliminary data.</text>
</comment>
<dbReference type="RefSeq" id="WP_284483941.1">
    <property type="nucleotide sequence ID" value="NZ_JASNJE010000002.1"/>
</dbReference>
<name>A0ABT7FA57_9RHOB</name>
<evidence type="ECO:0000256" key="1">
    <source>
        <dbReference type="SAM" id="MobiDB-lite"/>
    </source>
</evidence>
<proteinExistence type="predicted"/>
<keyword evidence="3" id="KW-1185">Reference proteome</keyword>
<protein>
    <submittedName>
        <fullName evidence="2">Uncharacterized protein</fullName>
    </submittedName>
</protein>
<sequence length="144" mass="15664">MTTFPSPALFLRLTGEETACKARDPHNTNREQCCSAHPFCQAAQEHDIRLPVIRPLSPGWKSDPQTRAVDPVAIATVHGVDSPASNASFDVAARSVDGRGRFGSTVGQIRRTGQSQPPTARNRVSPPFHETPRLVLILTKNDSL</sequence>
<evidence type="ECO:0000313" key="3">
    <source>
        <dbReference type="Proteomes" id="UP001227126"/>
    </source>
</evidence>
<gene>
    <name evidence="2" type="ORF">QO034_02585</name>
</gene>
<dbReference type="Proteomes" id="UP001227126">
    <property type="component" value="Unassembled WGS sequence"/>
</dbReference>
<reference evidence="2 3" key="1">
    <citation type="submission" date="2023-05" db="EMBL/GenBank/DDBJ databases">
        <title>Sedimentitalea sp. nov. JM2-8.</title>
        <authorList>
            <person name="Huang J."/>
        </authorList>
    </citation>
    <scope>NUCLEOTIDE SEQUENCE [LARGE SCALE GENOMIC DNA]</scope>
    <source>
        <strain evidence="2 3">JM2-8</strain>
    </source>
</reference>
<organism evidence="2 3">
    <name type="scientific">Sedimentitalea xiamensis</name>
    <dbReference type="NCBI Taxonomy" id="3050037"/>
    <lineage>
        <taxon>Bacteria</taxon>
        <taxon>Pseudomonadati</taxon>
        <taxon>Pseudomonadota</taxon>
        <taxon>Alphaproteobacteria</taxon>
        <taxon>Rhodobacterales</taxon>
        <taxon>Paracoccaceae</taxon>
        <taxon>Sedimentitalea</taxon>
    </lineage>
</organism>
<feature type="compositionally biased region" description="Polar residues" evidence="1">
    <location>
        <begin position="105"/>
        <end position="119"/>
    </location>
</feature>